<feature type="chain" id="PRO_5038822036" description="DUF3558 domain-containing protein" evidence="1">
    <location>
        <begin position="32"/>
        <end position="173"/>
    </location>
</feature>
<protein>
    <recommendedName>
        <fullName evidence="4">DUF3558 domain-containing protein</fullName>
    </recommendedName>
</protein>
<comment type="caution">
    <text evidence="2">The sequence shown here is derived from an EMBL/GenBank/DDBJ whole genome shotgun (WGS) entry which is preliminary data.</text>
</comment>
<dbReference type="PROSITE" id="PS51257">
    <property type="entry name" value="PROKAR_LIPOPROTEIN"/>
    <property type="match status" value="1"/>
</dbReference>
<keyword evidence="1" id="KW-0732">Signal</keyword>
<accession>A0A8J3PCM4</accession>
<evidence type="ECO:0000256" key="1">
    <source>
        <dbReference type="SAM" id="SignalP"/>
    </source>
</evidence>
<keyword evidence="3" id="KW-1185">Reference proteome</keyword>
<name>A0A8J3PCM4_9ACTN</name>
<evidence type="ECO:0000313" key="2">
    <source>
        <dbReference type="EMBL" id="GIG12571.1"/>
    </source>
</evidence>
<evidence type="ECO:0000313" key="3">
    <source>
        <dbReference type="Proteomes" id="UP000660339"/>
    </source>
</evidence>
<reference evidence="2" key="1">
    <citation type="submission" date="2021-01" db="EMBL/GenBank/DDBJ databases">
        <title>Whole genome shotgun sequence of Catellatospora methionotrophica NBRC 14553.</title>
        <authorList>
            <person name="Komaki H."/>
            <person name="Tamura T."/>
        </authorList>
    </citation>
    <scope>NUCLEOTIDE SEQUENCE</scope>
    <source>
        <strain evidence="2">NBRC 14553</strain>
    </source>
</reference>
<evidence type="ECO:0008006" key="4">
    <source>
        <dbReference type="Google" id="ProtNLM"/>
    </source>
</evidence>
<dbReference type="EMBL" id="BONJ01000002">
    <property type="protein sequence ID" value="GIG12571.1"/>
    <property type="molecule type" value="Genomic_DNA"/>
</dbReference>
<gene>
    <name evidence="2" type="ORF">Cme02nite_09030</name>
</gene>
<dbReference type="RefSeq" id="WP_166384762.1">
    <property type="nucleotide sequence ID" value="NZ_BAAATT010000029.1"/>
</dbReference>
<feature type="signal peptide" evidence="1">
    <location>
        <begin position="1"/>
        <end position="31"/>
    </location>
</feature>
<dbReference type="Proteomes" id="UP000660339">
    <property type="component" value="Unassembled WGS sequence"/>
</dbReference>
<dbReference type="AlphaFoldDB" id="A0A8J3PCM4"/>
<sequence>MHRSLTSARRRPRPGRRLLPALIAVLLPVLAACSGGEQAPPPGPEPVAHDTVINVVRNGGRPFRDESAVVLPDGSWRTYHRGLDRASGTLTVQQQAQLTALLADPRLREEGLQSYPPAGCPEALRVWVYVVHPDRTFTVGYAECPDAAAPPVAAGIARLLMDSTDWVGARAAI</sequence>
<proteinExistence type="predicted"/>
<organism evidence="2 3">
    <name type="scientific">Catellatospora methionotrophica</name>
    <dbReference type="NCBI Taxonomy" id="121620"/>
    <lineage>
        <taxon>Bacteria</taxon>
        <taxon>Bacillati</taxon>
        <taxon>Actinomycetota</taxon>
        <taxon>Actinomycetes</taxon>
        <taxon>Micromonosporales</taxon>
        <taxon>Micromonosporaceae</taxon>
        <taxon>Catellatospora</taxon>
    </lineage>
</organism>